<keyword evidence="2" id="KW-0238">DNA-binding</keyword>
<feature type="compositionally biased region" description="Basic and acidic residues" evidence="4">
    <location>
        <begin position="24"/>
        <end position="35"/>
    </location>
</feature>
<evidence type="ECO:0000256" key="1">
    <source>
        <dbReference type="ARBA" id="ARBA00023015"/>
    </source>
</evidence>
<evidence type="ECO:0000256" key="4">
    <source>
        <dbReference type="SAM" id="MobiDB-lite"/>
    </source>
</evidence>
<proteinExistence type="predicted"/>
<dbReference type="SMART" id="SM00421">
    <property type="entry name" value="HTH_LUXR"/>
    <property type="match status" value="1"/>
</dbReference>
<evidence type="ECO:0000256" key="3">
    <source>
        <dbReference type="ARBA" id="ARBA00023163"/>
    </source>
</evidence>
<accession>E4N0P9</accession>
<keyword evidence="7" id="KW-1185">Reference proteome</keyword>
<dbReference type="CDD" id="cd06170">
    <property type="entry name" value="LuxR_C_like"/>
    <property type="match status" value="1"/>
</dbReference>
<dbReference type="eggNOG" id="COG2197">
    <property type="taxonomic scope" value="Bacteria"/>
</dbReference>
<dbReference type="PATRIC" id="fig|452652.3.peg.5971"/>
<evidence type="ECO:0000256" key="2">
    <source>
        <dbReference type="ARBA" id="ARBA00023125"/>
    </source>
</evidence>
<dbReference type="InterPro" id="IPR036388">
    <property type="entry name" value="WH-like_DNA-bd_sf"/>
</dbReference>
<dbReference type="AlphaFoldDB" id="E4N0P9"/>
<evidence type="ECO:0000313" key="7">
    <source>
        <dbReference type="Proteomes" id="UP000007076"/>
    </source>
</evidence>
<reference evidence="6 7" key="1">
    <citation type="journal article" date="2010" name="DNA Res.">
        <title>Genome sequence of Kitasatospora setae NBRC 14216T: an evolutionary snapshot of the family Streptomycetaceae.</title>
        <authorList>
            <person name="Ichikawa N."/>
            <person name="Oguchi A."/>
            <person name="Ikeda H."/>
            <person name="Ishikawa J."/>
            <person name="Kitani S."/>
            <person name="Watanabe Y."/>
            <person name="Nakamura S."/>
            <person name="Katano Y."/>
            <person name="Kishi E."/>
            <person name="Sasagawa M."/>
            <person name="Ankai A."/>
            <person name="Fukui S."/>
            <person name="Hashimoto Y."/>
            <person name="Kamata S."/>
            <person name="Otoguro M."/>
            <person name="Tanikawa S."/>
            <person name="Nihira T."/>
            <person name="Horinouchi S."/>
            <person name="Ohnishi Y."/>
            <person name="Hayakawa M."/>
            <person name="Kuzuyama T."/>
            <person name="Arisawa A."/>
            <person name="Nomoto F."/>
            <person name="Miura H."/>
            <person name="Takahashi Y."/>
            <person name="Fujita N."/>
        </authorList>
    </citation>
    <scope>NUCLEOTIDE SEQUENCE [LARGE SCALE GENOMIC DNA]</scope>
    <source>
        <strain evidence="7">ATCC 33774 / DSM 43861 / JCM 3304 / KCC A-0304 / NBRC 14216 / KM-6054</strain>
    </source>
</reference>
<dbReference type="PANTHER" id="PTHR44688">
    <property type="entry name" value="DNA-BINDING TRANSCRIPTIONAL ACTIVATOR DEVR_DOSR"/>
    <property type="match status" value="1"/>
</dbReference>
<dbReference type="InterPro" id="IPR000792">
    <property type="entry name" value="Tscrpt_reg_LuxR_C"/>
</dbReference>
<dbReference type="HOGENOM" id="CLU_152478_0_0_11"/>
<organism evidence="6 7">
    <name type="scientific">Kitasatospora setae (strain ATCC 33774 / DSM 43861 / JCM 3304 / KCC A-0304 / NBRC 14216 / KM-6054)</name>
    <name type="common">Streptomyces setae</name>
    <dbReference type="NCBI Taxonomy" id="452652"/>
    <lineage>
        <taxon>Bacteria</taxon>
        <taxon>Bacillati</taxon>
        <taxon>Actinomycetota</taxon>
        <taxon>Actinomycetes</taxon>
        <taxon>Kitasatosporales</taxon>
        <taxon>Streptomycetaceae</taxon>
        <taxon>Kitasatospora</taxon>
    </lineage>
</organism>
<dbReference type="EMBL" id="AP010968">
    <property type="protein sequence ID" value="BAJ31733.1"/>
    <property type="molecule type" value="Genomic_DNA"/>
</dbReference>
<dbReference type="SUPFAM" id="SSF46894">
    <property type="entry name" value="C-terminal effector domain of the bipartite response regulators"/>
    <property type="match status" value="1"/>
</dbReference>
<dbReference type="Gene3D" id="1.10.10.10">
    <property type="entry name" value="Winged helix-like DNA-binding domain superfamily/Winged helix DNA-binding domain"/>
    <property type="match status" value="1"/>
</dbReference>
<dbReference type="GO" id="GO:0003677">
    <property type="term" value="F:DNA binding"/>
    <property type="evidence" value="ECO:0007669"/>
    <property type="project" value="UniProtKB-KW"/>
</dbReference>
<sequence>MGPHQGAGQDEVAAGRVVGQHPGDPQRHDPLERLSPREREVLGLMAQGRSNANLAAELFVSDAAVNKHIGNIFAKLDLPADADGHRRVLAVLRFLGV</sequence>
<feature type="region of interest" description="Disordered" evidence="4">
    <location>
        <begin position="1"/>
        <end position="35"/>
    </location>
</feature>
<feature type="domain" description="HTH luxR-type" evidence="5">
    <location>
        <begin position="27"/>
        <end position="97"/>
    </location>
</feature>
<dbReference type="STRING" id="452652.KSE_59630"/>
<dbReference type="Proteomes" id="UP000007076">
    <property type="component" value="Chromosome"/>
</dbReference>
<dbReference type="KEGG" id="ksk:KSE_59630"/>
<evidence type="ECO:0000259" key="5">
    <source>
        <dbReference type="PROSITE" id="PS50043"/>
    </source>
</evidence>
<name>E4N0P9_KITSK</name>
<dbReference type="Pfam" id="PF00196">
    <property type="entry name" value="GerE"/>
    <property type="match status" value="1"/>
</dbReference>
<protein>
    <submittedName>
        <fullName evidence="6">Putative LuxR family transcriptional regulator</fullName>
    </submittedName>
</protein>
<dbReference type="PROSITE" id="PS50043">
    <property type="entry name" value="HTH_LUXR_2"/>
    <property type="match status" value="1"/>
</dbReference>
<gene>
    <name evidence="6" type="ordered locus">KSE_59630</name>
</gene>
<dbReference type="InterPro" id="IPR016032">
    <property type="entry name" value="Sig_transdc_resp-reg_C-effctor"/>
</dbReference>
<keyword evidence="3" id="KW-0804">Transcription</keyword>
<keyword evidence="1" id="KW-0805">Transcription regulation</keyword>
<dbReference type="GO" id="GO:0006355">
    <property type="term" value="P:regulation of DNA-templated transcription"/>
    <property type="evidence" value="ECO:0007669"/>
    <property type="project" value="InterPro"/>
</dbReference>
<dbReference type="PRINTS" id="PR00038">
    <property type="entry name" value="HTHLUXR"/>
</dbReference>
<dbReference type="PANTHER" id="PTHR44688:SF16">
    <property type="entry name" value="DNA-BINDING TRANSCRIPTIONAL ACTIVATOR DEVR_DOSR"/>
    <property type="match status" value="1"/>
</dbReference>
<evidence type="ECO:0000313" key="6">
    <source>
        <dbReference type="EMBL" id="BAJ31733.1"/>
    </source>
</evidence>